<dbReference type="InterPro" id="IPR037914">
    <property type="entry name" value="SpoVT-AbrB_sf"/>
</dbReference>
<proteinExistence type="predicted"/>
<protein>
    <submittedName>
        <fullName evidence="3">AbrB/MazE/SpoVT family DNA-binding domain-containing protein</fullName>
    </submittedName>
</protein>
<dbReference type="AlphaFoldDB" id="A0A6G4QWT1"/>
<evidence type="ECO:0000259" key="2">
    <source>
        <dbReference type="PROSITE" id="PS51740"/>
    </source>
</evidence>
<dbReference type="GO" id="GO:0003677">
    <property type="term" value="F:DNA binding"/>
    <property type="evidence" value="ECO:0007669"/>
    <property type="project" value="UniProtKB-UniRule"/>
</dbReference>
<sequence>MTRSSTRTFRSGNSQAVRLPKEVAFAEETELTLVRSGDVLTIYPARGTVQDLVARLAELPKPSAVEVRDDEDLLERPGL</sequence>
<comment type="caution">
    <text evidence="3">The sequence shown here is derived from an EMBL/GenBank/DDBJ whole genome shotgun (WGS) entry which is preliminary data.</text>
</comment>
<name>A0A6G4QWT1_9CAUL</name>
<organism evidence="3">
    <name type="scientific">Caulobacter sp. 602-2</name>
    <dbReference type="NCBI Taxonomy" id="2710887"/>
    <lineage>
        <taxon>Bacteria</taxon>
        <taxon>Pseudomonadati</taxon>
        <taxon>Pseudomonadota</taxon>
        <taxon>Alphaproteobacteria</taxon>
        <taxon>Caulobacterales</taxon>
        <taxon>Caulobacteraceae</taxon>
        <taxon>Caulobacter</taxon>
    </lineage>
</organism>
<gene>
    <name evidence="3" type="ORF">G5B46_10030</name>
</gene>
<dbReference type="Pfam" id="PF04014">
    <property type="entry name" value="MazE_antitoxin"/>
    <property type="match status" value="1"/>
</dbReference>
<feature type="domain" description="SpoVT-AbrB" evidence="2">
    <location>
        <begin position="6"/>
        <end position="47"/>
    </location>
</feature>
<dbReference type="Gene3D" id="2.10.260.10">
    <property type="match status" value="1"/>
</dbReference>
<evidence type="ECO:0000313" key="3">
    <source>
        <dbReference type="EMBL" id="NGM49943.1"/>
    </source>
</evidence>
<accession>A0A6G4QWT1</accession>
<dbReference type="PROSITE" id="PS51740">
    <property type="entry name" value="SPOVT_ABRB"/>
    <property type="match status" value="1"/>
</dbReference>
<evidence type="ECO:0000256" key="1">
    <source>
        <dbReference type="PROSITE-ProRule" id="PRU01076"/>
    </source>
</evidence>
<dbReference type="SUPFAM" id="SSF89447">
    <property type="entry name" value="AbrB/MazE/MraZ-like"/>
    <property type="match status" value="1"/>
</dbReference>
<dbReference type="RefSeq" id="WP_165258296.1">
    <property type="nucleotide sequence ID" value="NZ_JAAKGT010000003.1"/>
</dbReference>
<reference evidence="3" key="1">
    <citation type="submission" date="2020-02" db="EMBL/GenBank/DDBJ databases">
        <authorList>
            <person name="Gao J."/>
            <person name="Sun J."/>
        </authorList>
    </citation>
    <scope>NUCLEOTIDE SEQUENCE</scope>
    <source>
        <strain evidence="3">602-2</strain>
    </source>
</reference>
<dbReference type="EMBL" id="JAAKGT010000003">
    <property type="protein sequence ID" value="NGM49943.1"/>
    <property type="molecule type" value="Genomic_DNA"/>
</dbReference>
<dbReference type="InterPro" id="IPR007159">
    <property type="entry name" value="SpoVT-AbrB_dom"/>
</dbReference>
<keyword evidence="1 3" id="KW-0238">DNA-binding</keyword>